<name>A0A8A8CZP5_9BURK</name>
<gene>
    <name evidence="1" type="ORF">DT99_012600</name>
</gene>
<sequence length="360" mass="40893">MEDKRSEHYRMRSSEQATAMLCLSINPQHYQYEQISRIRYHLAPTRWKSHKHQDHSKPYWYTAAYREQKATETGKQVSRRKYRVGLYQATLQQDVPADIAGSLFGRFDANPPTVQQYGEVSYHLSIAHIGNGVYRGELKRYANDDLPHAGVPNGHERELEMDAHEMTIDRNYFLYYQNRRLIVWQENRRGGPVSALARYLSSCFNSTIAFYPVMTREATVNLLLQHHRPKALEFTVARPLNPELYRNAGDTNRVMSLLAGLGGLTGTFRISANGRGVRGQLLDAARALGLGRELVASGQASKVRLEVEDMDHPIDLLADRLKGAVTVNAVGRYPIVEDLYAALSEVKDDFEPELIGIFGQ</sequence>
<evidence type="ECO:0000313" key="1">
    <source>
        <dbReference type="EMBL" id="QTO17925.1"/>
    </source>
</evidence>
<protein>
    <submittedName>
        <fullName evidence="1">Uncharacterized protein</fullName>
    </submittedName>
</protein>
<dbReference type="RefSeq" id="WP_154233802.1">
    <property type="nucleotide sequence ID" value="NZ_CP072520.1"/>
</dbReference>
<dbReference type="Proteomes" id="UP000027834">
    <property type="component" value="Chromosome 1"/>
</dbReference>
<accession>A0A8A8CZP5</accession>
<organism evidence="1 2">
    <name type="scientific">Burkholderia seminalis</name>
    <dbReference type="NCBI Taxonomy" id="488731"/>
    <lineage>
        <taxon>Bacteria</taxon>
        <taxon>Pseudomonadati</taxon>
        <taxon>Pseudomonadota</taxon>
        <taxon>Betaproteobacteria</taxon>
        <taxon>Burkholderiales</taxon>
        <taxon>Burkholderiaceae</taxon>
        <taxon>Burkholderia</taxon>
        <taxon>Burkholderia cepacia complex</taxon>
    </lineage>
</organism>
<proteinExistence type="predicted"/>
<evidence type="ECO:0000313" key="2">
    <source>
        <dbReference type="Proteomes" id="UP000027834"/>
    </source>
</evidence>
<keyword evidence="2" id="KW-1185">Reference proteome</keyword>
<dbReference type="EMBL" id="CP072520">
    <property type="protein sequence ID" value="QTO17925.1"/>
    <property type="molecule type" value="Genomic_DNA"/>
</dbReference>
<reference evidence="1" key="1">
    <citation type="submission" date="2014-04" db="EMBL/GenBank/DDBJ databases">
        <authorList>
            <person name="Ho Y.-N."/>
            <person name="Huang C.-C."/>
        </authorList>
    </citation>
    <scope>NUCLEOTIDE SEQUENCE</scope>
    <source>
        <strain evidence="1">869T2</strain>
    </source>
</reference>
<reference evidence="1" key="2">
    <citation type="submission" date="2021-03" db="EMBL/GenBank/DDBJ databases">
        <title>Complete genome sequence of Burkholderia seminalis 869T2.</title>
        <authorList>
            <person name="Hung S.-H."/>
            <person name="Huang C.-T."/>
            <person name="Huang C.-C."/>
            <person name="Kuo C.-H."/>
        </authorList>
    </citation>
    <scope>NUCLEOTIDE SEQUENCE</scope>
    <source>
        <strain evidence="1">869T2</strain>
    </source>
</reference>
<dbReference type="AlphaFoldDB" id="A0A8A8CZP5"/>